<feature type="transmembrane region" description="Helical" evidence="7">
    <location>
        <begin position="6"/>
        <end position="28"/>
    </location>
</feature>
<evidence type="ECO:0000256" key="2">
    <source>
        <dbReference type="ARBA" id="ARBA00022475"/>
    </source>
</evidence>
<evidence type="ECO:0000256" key="3">
    <source>
        <dbReference type="ARBA" id="ARBA00023136"/>
    </source>
</evidence>
<dbReference type="CDD" id="cd06225">
    <property type="entry name" value="HAMP"/>
    <property type="match status" value="1"/>
</dbReference>
<accession>A0A1S2LYD1</accession>
<dbReference type="Gene3D" id="1.10.287.950">
    <property type="entry name" value="Methyl-accepting chemotaxis protein"/>
    <property type="match status" value="1"/>
</dbReference>
<dbReference type="Pfam" id="PF00672">
    <property type="entry name" value="HAMP"/>
    <property type="match status" value="1"/>
</dbReference>
<dbReference type="GO" id="GO:0005886">
    <property type="term" value="C:plasma membrane"/>
    <property type="evidence" value="ECO:0007669"/>
    <property type="project" value="UniProtKB-SubCell"/>
</dbReference>
<organism evidence="10 11">
    <name type="scientific">Anaerobacillus alkalilacustris</name>
    <dbReference type="NCBI Taxonomy" id="393763"/>
    <lineage>
        <taxon>Bacteria</taxon>
        <taxon>Bacillati</taxon>
        <taxon>Bacillota</taxon>
        <taxon>Bacilli</taxon>
        <taxon>Bacillales</taxon>
        <taxon>Bacillaceae</taxon>
        <taxon>Anaerobacillus</taxon>
    </lineage>
</organism>
<reference evidence="10 11" key="1">
    <citation type="submission" date="2016-10" db="EMBL/GenBank/DDBJ databases">
        <title>Draft genome sequences of four alkaliphilic bacteria belonging to the Anaerobacillus genus.</title>
        <authorList>
            <person name="Bassil N.M."/>
            <person name="Lloyd J.R."/>
        </authorList>
    </citation>
    <scope>NUCLEOTIDE SEQUENCE [LARGE SCALE GENOMIC DNA]</scope>
    <source>
        <strain evidence="10 11">DSM 18345</strain>
    </source>
</reference>
<comment type="subcellular location">
    <subcellularLocation>
        <location evidence="1">Cell membrane</location>
    </subcellularLocation>
</comment>
<keyword evidence="3 7" id="KW-0472">Membrane</keyword>
<feature type="transmembrane region" description="Helical" evidence="7">
    <location>
        <begin position="183"/>
        <end position="203"/>
    </location>
</feature>
<dbReference type="SMART" id="SM00304">
    <property type="entry name" value="HAMP"/>
    <property type="match status" value="1"/>
</dbReference>
<evidence type="ECO:0000256" key="1">
    <source>
        <dbReference type="ARBA" id="ARBA00004236"/>
    </source>
</evidence>
<feature type="domain" description="Methyl-accepting transducer" evidence="8">
    <location>
        <begin position="278"/>
        <end position="514"/>
    </location>
</feature>
<dbReference type="SUPFAM" id="SSF58104">
    <property type="entry name" value="Methyl-accepting chemotaxis protein (MCP) signaling domain"/>
    <property type="match status" value="1"/>
</dbReference>
<feature type="domain" description="HAMP" evidence="9">
    <location>
        <begin position="206"/>
        <end position="259"/>
    </location>
</feature>
<dbReference type="PROSITE" id="PS50111">
    <property type="entry name" value="CHEMOTAXIS_TRANSDUC_2"/>
    <property type="match status" value="1"/>
</dbReference>
<evidence type="ECO:0000259" key="9">
    <source>
        <dbReference type="PROSITE" id="PS50885"/>
    </source>
</evidence>
<evidence type="ECO:0000313" key="11">
    <source>
        <dbReference type="Proteomes" id="UP000179524"/>
    </source>
</evidence>
<evidence type="ECO:0000256" key="7">
    <source>
        <dbReference type="SAM" id="Phobius"/>
    </source>
</evidence>
<dbReference type="EMBL" id="MLQR01000001">
    <property type="protein sequence ID" value="OIJ17508.1"/>
    <property type="molecule type" value="Genomic_DNA"/>
</dbReference>
<keyword evidence="7" id="KW-1133">Transmembrane helix</keyword>
<dbReference type="AlphaFoldDB" id="A0A1S2LYD1"/>
<comment type="caution">
    <text evidence="10">The sequence shown here is derived from an EMBL/GenBank/DDBJ whole genome shotgun (WGS) entry which is preliminary data.</text>
</comment>
<keyword evidence="11" id="KW-1185">Reference proteome</keyword>
<protein>
    <recommendedName>
        <fullName evidence="12">Methyl-accepting chemotaxis protein</fullName>
    </recommendedName>
</protein>
<evidence type="ECO:0000256" key="4">
    <source>
        <dbReference type="ARBA" id="ARBA00023224"/>
    </source>
</evidence>
<dbReference type="GO" id="GO:0007165">
    <property type="term" value="P:signal transduction"/>
    <property type="evidence" value="ECO:0007669"/>
    <property type="project" value="UniProtKB-KW"/>
</dbReference>
<keyword evidence="4 6" id="KW-0807">Transducer</keyword>
<dbReference type="Gene3D" id="6.10.340.10">
    <property type="match status" value="1"/>
</dbReference>
<comment type="similarity">
    <text evidence="5">Belongs to the methyl-accepting chemotaxis (MCP) protein family.</text>
</comment>
<evidence type="ECO:0000256" key="6">
    <source>
        <dbReference type="PROSITE-ProRule" id="PRU00284"/>
    </source>
</evidence>
<proteinExistence type="inferred from homology"/>
<keyword evidence="2" id="KW-1003">Cell membrane</keyword>
<evidence type="ECO:0000313" key="10">
    <source>
        <dbReference type="EMBL" id="OIJ17508.1"/>
    </source>
</evidence>
<dbReference type="CDD" id="cd11386">
    <property type="entry name" value="MCP_signal"/>
    <property type="match status" value="1"/>
</dbReference>
<dbReference type="PANTHER" id="PTHR32089:SF112">
    <property type="entry name" value="LYSOZYME-LIKE PROTEIN-RELATED"/>
    <property type="match status" value="1"/>
</dbReference>
<gene>
    <name evidence="10" type="ORF">BKP37_03175</name>
</gene>
<name>A0A1S2LYD1_9BACI</name>
<dbReference type="Proteomes" id="UP000179524">
    <property type="component" value="Unassembled WGS sequence"/>
</dbReference>
<dbReference type="PANTHER" id="PTHR32089">
    <property type="entry name" value="METHYL-ACCEPTING CHEMOTAXIS PROTEIN MCPB"/>
    <property type="match status" value="1"/>
</dbReference>
<dbReference type="InterPro" id="IPR004089">
    <property type="entry name" value="MCPsignal_dom"/>
</dbReference>
<sequence>MKNLRFKILIGFSFVLILLISVSTYSLFTIYSMNTNVKEIVQEDLQRFSISEMLASNMSERLALVRGYVLVGDEDYKKRFIELEAASYELGETIQKFTHYDEQLDKFALELLSKNQVWNELITNRIFPLYEENGTGYISANIRFQVDPLAEEIMEGYRNIANLAEENIVLNGKEMLHHGEKMILFNIIAVILGVVISIFVAMITAKRITAPIVEVVSEVEKVSKGDLTGQQIKIKTNDEIGRLVISFNKMTDNLRELLGRTVEASKQVAAASEKLTISSDETTIAVHQISGTIQKVAKGADTTVIGTKESSRAMEEMALGIQSIAESASLVSSSSLDATNEAEKGNRSLHLVQQQMNRINKAVGEASTTIKSLGERSSEINRILEVITDISDQTNLLALNAAIEAARAGEHGKGFAVVADEVRKLAEESRCSASKISSVIYEIIEDTSLAVKTMDNGTKEVKTGIEVVQETSLIIERILSTIQSVSTQIQEVSATAEEMSASSEQISASVEGIANIALETSDSFQSIAQGAEQQLLSMEEIKASTKNLSHLAQELRAEISNFKIS</sequence>
<evidence type="ECO:0000259" key="8">
    <source>
        <dbReference type="PROSITE" id="PS50111"/>
    </source>
</evidence>
<dbReference type="InterPro" id="IPR003660">
    <property type="entry name" value="HAMP_dom"/>
</dbReference>
<dbReference type="PROSITE" id="PS50885">
    <property type="entry name" value="HAMP"/>
    <property type="match status" value="1"/>
</dbReference>
<evidence type="ECO:0008006" key="12">
    <source>
        <dbReference type="Google" id="ProtNLM"/>
    </source>
</evidence>
<keyword evidence="7" id="KW-0812">Transmembrane</keyword>
<dbReference type="SMART" id="SM00283">
    <property type="entry name" value="MA"/>
    <property type="match status" value="1"/>
</dbReference>
<evidence type="ECO:0000256" key="5">
    <source>
        <dbReference type="ARBA" id="ARBA00029447"/>
    </source>
</evidence>
<dbReference type="Pfam" id="PF00015">
    <property type="entry name" value="MCPsignal"/>
    <property type="match status" value="1"/>
</dbReference>